<sequence>MIRRFFATFFEYQGNSFEIWPGNTSTTVGTNLFNKSSTLESLSWLYTCAPCFPVNADKISIIQVPSVFYETLVAKSSKAKNRIKLASLYLGTGQLEHNLVTAIHDNLKSNKNLTVDILLDFTRGTRGDINSKTKVLPLLNESENCVLSLYHTPVLRGLTKRLAPPRWNELLGLQHMKIYLFDDTVILSGANLSNDYFTNRQDRYIMIEDKRVADFYSNFLSKVQEFSLKVDKNGNESLHEKWKLSPYESSHKEFSVAAKKLITDYFNDTWEEQNRINYNGQSADTWIFPTIEMGQIGIHHDSHIVKRILASALPQSSLKMATGYFNLTDNYMKALTNECGAECAILMAHPNANGFQGANGPAGSIPKAYTLIAKTYYDTVIAAKQTNRINLFEYERNGWTYHAKGLWYYLPQQRLPSLTVIGSSNFGERSVNRDLEAQVCLVTSSQKLQQQLQTECDHLYSYGTIAQRELAERPIPRWVKAASVIQMFLKGKVLLILSFISSLLIVITETRHNVSRIKRIVNGKRVSQDQAPYIASLQILESSDFVHFCTGTYLGQGFVLTASHCLKYVKMCEIYIQLGQIRLSQGNNKSRYGVENSCRKRYDIYTYNNDIALVKLNMSHNDPLYNMEYAQIPPNYQIYVVDCKIYGFGAVRYGEKHSEYLLTGDVKPIDRNRCTSILGNVITPDYHMGMFCASGDRGVDACSGDSGGGLFCTSPENKNVTLLIGLVSYGMGCGSEAGIRSTDNKADPAKKNKALHETRLPTYRNIKISDR</sequence>
<evidence type="ECO:0000256" key="3">
    <source>
        <dbReference type="ARBA" id="ARBA00010682"/>
    </source>
</evidence>
<reference evidence="15" key="1">
    <citation type="submission" date="2018-07" db="EMBL/GenBank/DDBJ databases">
        <authorList>
            <person name="Quirk P.G."/>
            <person name="Krulwich T.A."/>
        </authorList>
    </citation>
    <scope>NUCLEOTIDE SEQUENCE</scope>
</reference>
<name>A0A336MA29_CULSO</name>
<comment type="similarity">
    <text evidence="3 12">Belongs to the CDP-alcohol phosphatidyltransferase class-II family.</text>
</comment>
<proteinExistence type="inferred from homology"/>
<evidence type="ECO:0000256" key="11">
    <source>
        <dbReference type="ARBA" id="ARBA00048586"/>
    </source>
</evidence>
<dbReference type="PROSITE" id="PS50035">
    <property type="entry name" value="PLD"/>
    <property type="match status" value="1"/>
</dbReference>
<dbReference type="SUPFAM" id="SSF50494">
    <property type="entry name" value="Trypsin-like serine proteases"/>
    <property type="match status" value="1"/>
</dbReference>
<comment type="subcellular location">
    <subcellularLocation>
        <location evidence="12">Mitochondrion</location>
    </subcellularLocation>
</comment>
<dbReference type="InterPro" id="IPR016270">
    <property type="entry name" value="PGS1"/>
</dbReference>
<keyword evidence="12" id="KW-0547">Nucleotide-binding</keyword>
<dbReference type="CDD" id="cd00190">
    <property type="entry name" value="Tryp_SPc"/>
    <property type="match status" value="1"/>
</dbReference>
<dbReference type="InterPro" id="IPR025202">
    <property type="entry name" value="PLD-like_dom"/>
</dbReference>
<dbReference type="GO" id="GO:0004252">
    <property type="term" value="F:serine-type endopeptidase activity"/>
    <property type="evidence" value="ECO:0007669"/>
    <property type="project" value="InterPro"/>
</dbReference>
<keyword evidence="7 12" id="KW-0443">Lipid metabolism</keyword>
<dbReference type="EC" id="2.7.8.5" evidence="12"/>
<evidence type="ECO:0000256" key="8">
    <source>
        <dbReference type="ARBA" id="ARBA00023209"/>
    </source>
</evidence>
<dbReference type="PRINTS" id="PR00722">
    <property type="entry name" value="CHYMOTRYPSIN"/>
</dbReference>
<evidence type="ECO:0000256" key="12">
    <source>
        <dbReference type="RuleBase" id="RU365024"/>
    </source>
</evidence>
<evidence type="ECO:0000256" key="2">
    <source>
        <dbReference type="ARBA" id="ARBA00005042"/>
    </source>
</evidence>
<dbReference type="GO" id="GO:0006508">
    <property type="term" value="P:proteolysis"/>
    <property type="evidence" value="ECO:0007669"/>
    <property type="project" value="InterPro"/>
</dbReference>
<dbReference type="InterPro" id="IPR043504">
    <property type="entry name" value="Peptidase_S1_PA_chymotrypsin"/>
</dbReference>
<dbReference type="Gene3D" id="2.40.10.10">
    <property type="entry name" value="Trypsin-like serine proteases"/>
    <property type="match status" value="1"/>
</dbReference>
<dbReference type="VEuPathDB" id="VectorBase:CSON012095"/>
<dbReference type="SMART" id="SM00020">
    <property type="entry name" value="Tryp_SPc"/>
    <property type="match status" value="1"/>
</dbReference>
<dbReference type="Pfam" id="PF00089">
    <property type="entry name" value="Trypsin"/>
    <property type="match status" value="1"/>
</dbReference>
<accession>A0A336MA29</accession>
<keyword evidence="12" id="KW-0496">Mitochondrion</keyword>
<evidence type="ECO:0000259" key="13">
    <source>
        <dbReference type="PROSITE" id="PS50035"/>
    </source>
</evidence>
<comment type="pathway">
    <text evidence="2 12">Phospholipid metabolism; phosphatidylglycerol biosynthesis; phosphatidylglycerol from CDP-diacylglycerol: step 1/2.</text>
</comment>
<protein>
    <recommendedName>
        <fullName evidence="12">CDP-diacylglycerol--glycerol-3-phosphate 3-phosphatidyltransferase</fullName>
        <ecNumber evidence="12">2.7.8.5</ecNumber>
    </recommendedName>
</protein>
<keyword evidence="4 12" id="KW-0444">Lipid biosynthesis</keyword>
<dbReference type="SUPFAM" id="SSF56024">
    <property type="entry name" value="Phospholipase D/nuclease"/>
    <property type="match status" value="1"/>
</dbReference>
<gene>
    <name evidence="15" type="primary">CSON012095</name>
</gene>
<dbReference type="CDD" id="cd09135">
    <property type="entry name" value="PLDc_PGS1_euk_1"/>
    <property type="match status" value="1"/>
</dbReference>
<dbReference type="InterPro" id="IPR001254">
    <property type="entry name" value="Trypsin_dom"/>
</dbReference>
<keyword evidence="8 12" id="KW-0594">Phospholipid biosynthesis</keyword>
<dbReference type="PROSITE" id="PS50240">
    <property type="entry name" value="TRYPSIN_DOM"/>
    <property type="match status" value="1"/>
</dbReference>
<dbReference type="AlphaFoldDB" id="A0A336MA29"/>
<keyword evidence="5 12" id="KW-0808">Transferase</keyword>
<dbReference type="UniPathway" id="UPA00084">
    <property type="reaction ID" value="UER00503"/>
</dbReference>
<dbReference type="GO" id="GO:0005524">
    <property type="term" value="F:ATP binding"/>
    <property type="evidence" value="ECO:0007669"/>
    <property type="project" value="UniProtKB-KW"/>
</dbReference>
<evidence type="ECO:0000259" key="14">
    <source>
        <dbReference type="PROSITE" id="PS50240"/>
    </source>
</evidence>
<dbReference type="InterPro" id="IPR001314">
    <property type="entry name" value="Peptidase_S1A"/>
</dbReference>
<dbReference type="PANTHER" id="PTHR12586:SF1">
    <property type="entry name" value="CDP-DIACYLGLYCEROL--GLYCEROL-3-PHOSPHATE 3-PHOSPHATIDYLTRANSFERASE, MITOCHONDRIAL"/>
    <property type="match status" value="1"/>
</dbReference>
<dbReference type="InterPro" id="IPR001736">
    <property type="entry name" value="PLipase_D/transphosphatidylase"/>
</dbReference>
<dbReference type="SMART" id="SM00155">
    <property type="entry name" value="PLDc"/>
    <property type="match status" value="2"/>
</dbReference>
<evidence type="ECO:0000256" key="4">
    <source>
        <dbReference type="ARBA" id="ARBA00022516"/>
    </source>
</evidence>
<dbReference type="GO" id="GO:0032049">
    <property type="term" value="P:cardiolipin biosynthetic process"/>
    <property type="evidence" value="ECO:0007669"/>
    <property type="project" value="InterPro"/>
</dbReference>
<dbReference type="CDD" id="cd09137">
    <property type="entry name" value="PLDc_PGS1_euk_2"/>
    <property type="match status" value="1"/>
</dbReference>
<dbReference type="PANTHER" id="PTHR12586">
    <property type="entry name" value="CDP-DIACYLGLYCEROL--SERINE O-PHOSPHATIDYLTRANSFERASE"/>
    <property type="match status" value="1"/>
</dbReference>
<dbReference type="GO" id="GO:0005739">
    <property type="term" value="C:mitochondrion"/>
    <property type="evidence" value="ECO:0007669"/>
    <property type="project" value="UniProtKB-SubCell"/>
</dbReference>
<dbReference type="PROSITE" id="PS00134">
    <property type="entry name" value="TRYPSIN_HIS"/>
    <property type="match status" value="1"/>
</dbReference>
<dbReference type="Gene3D" id="3.30.870.10">
    <property type="entry name" value="Endonuclease Chain A"/>
    <property type="match status" value="2"/>
</dbReference>
<dbReference type="EMBL" id="UFQT01000554">
    <property type="protein sequence ID" value="SSX25227.1"/>
    <property type="molecule type" value="Genomic_DNA"/>
</dbReference>
<evidence type="ECO:0000256" key="9">
    <source>
        <dbReference type="ARBA" id="ARBA00023264"/>
    </source>
</evidence>
<evidence type="ECO:0000256" key="10">
    <source>
        <dbReference type="ARBA" id="ARBA00024195"/>
    </source>
</evidence>
<keyword evidence="9 12" id="KW-1208">Phospholipid metabolism</keyword>
<evidence type="ECO:0000256" key="6">
    <source>
        <dbReference type="ARBA" id="ARBA00022737"/>
    </source>
</evidence>
<comment type="function">
    <text evidence="1 12">Functions in the biosynthesis of the anionic phospholipids phosphatidylglycerol and cardiolipin.</text>
</comment>
<evidence type="ECO:0000256" key="5">
    <source>
        <dbReference type="ARBA" id="ARBA00022679"/>
    </source>
</evidence>
<organism evidence="15">
    <name type="scientific">Culicoides sonorensis</name>
    <name type="common">Biting midge</name>
    <dbReference type="NCBI Taxonomy" id="179676"/>
    <lineage>
        <taxon>Eukaryota</taxon>
        <taxon>Metazoa</taxon>
        <taxon>Ecdysozoa</taxon>
        <taxon>Arthropoda</taxon>
        <taxon>Hexapoda</taxon>
        <taxon>Insecta</taxon>
        <taxon>Pterygota</taxon>
        <taxon>Neoptera</taxon>
        <taxon>Endopterygota</taxon>
        <taxon>Diptera</taxon>
        <taxon>Nematocera</taxon>
        <taxon>Chironomoidea</taxon>
        <taxon>Ceratopogonidae</taxon>
        <taxon>Ceratopogoninae</taxon>
        <taxon>Culicoides</taxon>
        <taxon>Monoculicoides</taxon>
    </lineage>
</organism>
<feature type="domain" description="Peptidase S1" evidence="14">
    <location>
        <begin position="520"/>
        <end position="734"/>
    </location>
</feature>
<dbReference type="GO" id="GO:0008444">
    <property type="term" value="F:CDP-diacylglycerol-glycerol-3-phosphate 3-phosphatidyltransferase activity"/>
    <property type="evidence" value="ECO:0007669"/>
    <property type="project" value="UniProtKB-EC"/>
</dbReference>
<dbReference type="Pfam" id="PF13091">
    <property type="entry name" value="PLDc_2"/>
    <property type="match status" value="1"/>
</dbReference>
<feature type="domain" description="PLD phosphodiesterase" evidence="13">
    <location>
        <begin position="170"/>
        <end position="196"/>
    </location>
</feature>
<evidence type="ECO:0000313" key="15">
    <source>
        <dbReference type="EMBL" id="SSX25227.1"/>
    </source>
</evidence>
<evidence type="ECO:0000256" key="1">
    <source>
        <dbReference type="ARBA" id="ARBA00003537"/>
    </source>
</evidence>
<comment type="similarity">
    <text evidence="10">Belongs to the peptidase S1 family. CLIP subfamily.</text>
</comment>
<dbReference type="InterPro" id="IPR018114">
    <property type="entry name" value="TRYPSIN_HIS"/>
</dbReference>
<keyword evidence="6" id="KW-0677">Repeat</keyword>
<comment type="catalytic activity">
    <reaction evidence="11 12">
        <text>a CDP-1,2-diacyl-sn-glycerol + sn-glycerol 3-phosphate = a 1,2-diacyl-sn-glycero-3-phospho-(1'-sn-glycero-3'-phosphate) + CMP + H(+)</text>
        <dbReference type="Rhea" id="RHEA:12593"/>
        <dbReference type="ChEBI" id="CHEBI:15378"/>
        <dbReference type="ChEBI" id="CHEBI:57597"/>
        <dbReference type="ChEBI" id="CHEBI:58332"/>
        <dbReference type="ChEBI" id="CHEBI:60110"/>
        <dbReference type="ChEBI" id="CHEBI:60377"/>
        <dbReference type="EC" id="2.7.8.5"/>
    </reaction>
</comment>
<evidence type="ECO:0000256" key="7">
    <source>
        <dbReference type="ARBA" id="ARBA00023098"/>
    </source>
</evidence>
<dbReference type="InterPro" id="IPR009003">
    <property type="entry name" value="Peptidase_S1_PA"/>
</dbReference>
<keyword evidence="12" id="KW-0067">ATP-binding</keyword>